<feature type="non-terminal residue" evidence="1">
    <location>
        <position position="57"/>
    </location>
</feature>
<gene>
    <name evidence="1" type="primary">Gdi2</name>
    <name evidence="1" type="ORF">OREMEL_R13388</name>
</gene>
<comment type="caution">
    <text evidence="1">The sequence shown here is derived from an EMBL/GenBank/DDBJ whole genome shotgun (WGS) entry which is preliminary data.</text>
</comment>
<dbReference type="Proteomes" id="UP000579904">
    <property type="component" value="Unassembled WGS sequence"/>
</dbReference>
<dbReference type="InterPro" id="IPR018203">
    <property type="entry name" value="GDP_dissociation_inhibitor"/>
</dbReference>
<evidence type="ECO:0000313" key="1">
    <source>
        <dbReference type="EMBL" id="NXU81295.1"/>
    </source>
</evidence>
<reference evidence="1 2" key="1">
    <citation type="submission" date="2019-09" db="EMBL/GenBank/DDBJ databases">
        <title>Bird 10,000 Genomes (B10K) Project - Family phase.</title>
        <authorList>
            <person name="Zhang G."/>
        </authorList>
    </citation>
    <scope>NUCLEOTIDE SEQUENCE [LARGE SCALE GENOMIC DNA]</scope>
    <source>
        <strain evidence="1">OUT-0002</strain>
    </source>
</reference>
<dbReference type="AlphaFoldDB" id="A0A7L3NQS1"/>
<accession>A0A7L3NQS1</accession>
<dbReference type="Gene3D" id="3.30.519.10">
    <property type="entry name" value="Guanine Nucleotide Dissociation Inhibitor, domain 2"/>
    <property type="match status" value="1"/>
</dbReference>
<dbReference type="EMBL" id="VZUB01049298">
    <property type="protein sequence ID" value="NXU81295.1"/>
    <property type="molecule type" value="Genomic_DNA"/>
</dbReference>
<organism evidence="1 2">
    <name type="scientific">Oreotrochilus melanogaster</name>
    <dbReference type="NCBI Taxonomy" id="689266"/>
    <lineage>
        <taxon>Eukaryota</taxon>
        <taxon>Metazoa</taxon>
        <taxon>Chordata</taxon>
        <taxon>Craniata</taxon>
        <taxon>Vertebrata</taxon>
        <taxon>Euteleostomi</taxon>
        <taxon>Archelosauria</taxon>
        <taxon>Archosauria</taxon>
        <taxon>Dinosauria</taxon>
        <taxon>Saurischia</taxon>
        <taxon>Theropoda</taxon>
        <taxon>Coelurosauria</taxon>
        <taxon>Aves</taxon>
        <taxon>Neognathae</taxon>
        <taxon>Neoaves</taxon>
        <taxon>Strisores</taxon>
        <taxon>Apodiformes</taxon>
        <taxon>Trochilidae</taxon>
        <taxon>Oreotrochilus</taxon>
    </lineage>
</organism>
<sequence length="57" mass="6297">MDCNSYYGGGSASITPLEDLYRSCNLPGTPPESMGPGRDWNVYLILKFLLNNGQLEK</sequence>
<name>A0A7L3NQS1_9AVES</name>
<protein>
    <submittedName>
        <fullName evidence="1">GDIB inhibitor</fullName>
    </submittedName>
</protein>
<keyword evidence="2" id="KW-1185">Reference proteome</keyword>
<feature type="non-terminal residue" evidence="1">
    <location>
        <position position="1"/>
    </location>
</feature>
<dbReference type="Pfam" id="PF00996">
    <property type="entry name" value="GDI"/>
    <property type="match status" value="1"/>
</dbReference>
<dbReference type="GO" id="GO:0005092">
    <property type="term" value="F:GDP-dissociation inhibitor activity"/>
    <property type="evidence" value="ECO:0007669"/>
    <property type="project" value="InterPro"/>
</dbReference>
<dbReference type="OrthoDB" id="9446342at2759"/>
<dbReference type="GO" id="GO:0007264">
    <property type="term" value="P:small GTPase-mediated signal transduction"/>
    <property type="evidence" value="ECO:0007669"/>
    <property type="project" value="InterPro"/>
</dbReference>
<evidence type="ECO:0000313" key="2">
    <source>
        <dbReference type="Proteomes" id="UP000579904"/>
    </source>
</evidence>
<proteinExistence type="predicted"/>